<dbReference type="PANTHER" id="PTHR36688:SF2">
    <property type="entry name" value="ENDONUCLEASE_EXONUCLEASE_PHOSPHATASE DOMAIN-CONTAINING PROTEIN"/>
    <property type="match status" value="1"/>
</dbReference>
<feature type="non-terminal residue" evidence="1">
    <location>
        <position position="1"/>
    </location>
</feature>
<evidence type="ECO:0008006" key="3">
    <source>
        <dbReference type="Google" id="ProtNLM"/>
    </source>
</evidence>
<accession>A0A6G0W302</accession>
<dbReference type="Gene3D" id="3.40.50.720">
    <property type="entry name" value="NAD(P)-binding Rossmann-like Domain"/>
    <property type="match status" value="1"/>
</dbReference>
<keyword evidence="2" id="KW-1185">Reference proteome</keyword>
<dbReference type="EMBL" id="VUJU01009384">
    <property type="protein sequence ID" value="KAF0720879.1"/>
    <property type="molecule type" value="Genomic_DNA"/>
</dbReference>
<dbReference type="Proteomes" id="UP000478052">
    <property type="component" value="Unassembled WGS sequence"/>
</dbReference>
<dbReference type="InterPro" id="IPR052560">
    <property type="entry name" value="RdDP_mobile_element"/>
</dbReference>
<dbReference type="OrthoDB" id="409048at2759"/>
<gene>
    <name evidence="1" type="ORF">FWK35_00024721</name>
</gene>
<organism evidence="1 2">
    <name type="scientific">Aphis craccivora</name>
    <name type="common">Cowpea aphid</name>
    <dbReference type="NCBI Taxonomy" id="307492"/>
    <lineage>
        <taxon>Eukaryota</taxon>
        <taxon>Metazoa</taxon>
        <taxon>Ecdysozoa</taxon>
        <taxon>Arthropoda</taxon>
        <taxon>Hexapoda</taxon>
        <taxon>Insecta</taxon>
        <taxon>Pterygota</taxon>
        <taxon>Neoptera</taxon>
        <taxon>Paraneoptera</taxon>
        <taxon>Hemiptera</taxon>
        <taxon>Sternorrhyncha</taxon>
        <taxon>Aphidomorpha</taxon>
        <taxon>Aphidoidea</taxon>
        <taxon>Aphididae</taxon>
        <taxon>Aphidini</taxon>
        <taxon>Aphis</taxon>
        <taxon>Aphis</taxon>
    </lineage>
</organism>
<proteinExistence type="predicted"/>
<comment type="caution">
    <text evidence="1">The sequence shown here is derived from an EMBL/GenBank/DDBJ whole genome shotgun (WGS) entry which is preliminary data.</text>
</comment>
<evidence type="ECO:0000313" key="2">
    <source>
        <dbReference type="Proteomes" id="UP000478052"/>
    </source>
</evidence>
<evidence type="ECO:0000313" key="1">
    <source>
        <dbReference type="EMBL" id="KAF0720879.1"/>
    </source>
</evidence>
<dbReference type="AlphaFoldDB" id="A0A6G0W302"/>
<dbReference type="Pfam" id="PF00106">
    <property type="entry name" value="adh_short"/>
    <property type="match status" value="1"/>
</dbReference>
<dbReference type="SUPFAM" id="SSF51735">
    <property type="entry name" value="NAD(P)-binding Rossmann-fold domains"/>
    <property type="match status" value="1"/>
</dbReference>
<name>A0A6G0W302_APHCR</name>
<dbReference type="InterPro" id="IPR002347">
    <property type="entry name" value="SDR_fam"/>
</dbReference>
<sequence length="415" mass="48279">LFQFFTYLHGYAIKSTRQKLSEEVESFHGKFYYKSFDIRNEKHITECVQWTVTTCGSIDVLVNNAGVYDETELVDVAVGPLGVCGSIIIRRDEIYINMRCKEKHNSYNIICNIHNTRRGILLLEDLETLNLYFKKWRLKPNPQKTESILFQLNNRQASTTMNITFDGESVQHNPAPKYLGITLDRSLTYGPHIEKLTQKIKTRNNVITCGITYAGAETLRIAALSLVYSATEYYTPVWTQSKHAKKIDTQLNITMHIISGTLKPTPTPWLPILSNIPPPPLRHEEFLKNEWNKYKNNEQFPINSVLLNPPRTRLKSRTPFWLAIEESQSEKWHSSLQELKFQVLNYLPRKEWTILNRFRTDQGRCSTALKKCNIKDTEKCECSPEKQTMKHIIDECDLYAFEDAAKWLKELPIQL</sequence>
<dbReference type="InterPro" id="IPR036291">
    <property type="entry name" value="NAD(P)-bd_dom_sf"/>
</dbReference>
<reference evidence="1 2" key="1">
    <citation type="submission" date="2019-08" db="EMBL/GenBank/DDBJ databases">
        <title>Whole genome of Aphis craccivora.</title>
        <authorList>
            <person name="Voronova N.V."/>
            <person name="Shulinski R.S."/>
            <person name="Bandarenka Y.V."/>
            <person name="Zhorov D.G."/>
            <person name="Warner D."/>
        </authorList>
    </citation>
    <scope>NUCLEOTIDE SEQUENCE [LARGE SCALE GENOMIC DNA]</scope>
    <source>
        <strain evidence="1">180601</strain>
        <tissue evidence="1">Whole Body</tissue>
    </source>
</reference>
<dbReference type="PANTHER" id="PTHR36688">
    <property type="entry name" value="ENDO/EXONUCLEASE/PHOSPHATASE DOMAIN-CONTAINING PROTEIN"/>
    <property type="match status" value="1"/>
</dbReference>
<protein>
    <recommendedName>
        <fullName evidence="3">Reverse transcriptase domain-containing protein</fullName>
    </recommendedName>
</protein>